<keyword evidence="2" id="KW-1185">Reference proteome</keyword>
<dbReference type="Proteomes" id="UP001365128">
    <property type="component" value="Unassembled WGS sequence"/>
</dbReference>
<dbReference type="EMBL" id="JBBPDW010000019">
    <property type="protein sequence ID" value="KAK7543773.1"/>
    <property type="molecule type" value="Genomic_DNA"/>
</dbReference>
<name>A0ABR1M7G0_9PEZI</name>
<accession>A0ABR1M7G0</accession>
<organism evidence="1 2">
    <name type="scientific">Phyllosticta citricarpa</name>
    <dbReference type="NCBI Taxonomy" id="55181"/>
    <lineage>
        <taxon>Eukaryota</taxon>
        <taxon>Fungi</taxon>
        <taxon>Dikarya</taxon>
        <taxon>Ascomycota</taxon>
        <taxon>Pezizomycotina</taxon>
        <taxon>Dothideomycetes</taxon>
        <taxon>Dothideomycetes incertae sedis</taxon>
        <taxon>Botryosphaeriales</taxon>
        <taxon>Phyllostictaceae</taxon>
        <taxon>Phyllosticta</taxon>
    </lineage>
</organism>
<gene>
    <name evidence="1" type="ORF">IWX46DRAFT_123547</name>
</gene>
<comment type="caution">
    <text evidence="1">The sequence shown here is derived from an EMBL/GenBank/DDBJ whole genome shotgun (WGS) entry which is preliminary data.</text>
</comment>
<evidence type="ECO:0000313" key="2">
    <source>
        <dbReference type="Proteomes" id="UP001365128"/>
    </source>
</evidence>
<reference evidence="1 2" key="1">
    <citation type="submission" date="2024-04" db="EMBL/GenBank/DDBJ databases">
        <title>Phyllosticta paracitricarpa is synonymous to the EU quarantine fungus P. citricarpa based on phylogenomic analyses.</title>
        <authorList>
            <consortium name="Lawrence Berkeley National Laboratory"/>
            <person name="Van Ingen-Buijs V.A."/>
            <person name="Van Westerhoven A.C."/>
            <person name="Haridas S."/>
            <person name="Skiadas P."/>
            <person name="Martin F."/>
            <person name="Groenewald J.Z."/>
            <person name="Crous P.W."/>
            <person name="Seidl M.F."/>
        </authorList>
    </citation>
    <scope>NUCLEOTIDE SEQUENCE [LARGE SCALE GENOMIC DNA]</scope>
    <source>
        <strain evidence="1 2">CBS 122670</strain>
    </source>
</reference>
<sequence length="206" mass="23358">MFTHLLTPHRSESANTPRNRPHHLRFRVLLCTTTTTSHPSRVERLPAIPAQPGSLFVRLACSPVCPNLLPLELTLQLVVQGPKKKASFSGHWLTKLPRLVSCNCAWQVGRTLALDSRIRSMNTGAFFCQSSMESTSARKHRLQSRWEVFTENVGTMIRCLWVYFYPLTFSSVQGLFSPLCTKPTCLRAYPIITHTQLSVAFFRVQS</sequence>
<proteinExistence type="predicted"/>
<protein>
    <submittedName>
        <fullName evidence="1">Uncharacterized protein</fullName>
    </submittedName>
</protein>
<evidence type="ECO:0000313" key="1">
    <source>
        <dbReference type="EMBL" id="KAK7543773.1"/>
    </source>
</evidence>